<reference evidence="1 2" key="1">
    <citation type="submission" date="2016-02" db="EMBL/GenBank/DDBJ databases">
        <authorList>
            <consortium name="Pathogen Informatics"/>
        </authorList>
    </citation>
    <scope>NUCLEOTIDE SEQUENCE [LARGE SCALE GENOMIC DNA]</scope>
    <source>
        <strain evidence="1 2">RC20</strain>
    </source>
</reference>
<dbReference type="AlphaFoldDB" id="A0A128EK86"/>
<protein>
    <submittedName>
        <fullName evidence="1">Ankyrin repeat-containing protein</fullName>
    </submittedName>
</protein>
<gene>
    <name evidence="1" type="ORF">ERS672216_01867</name>
</gene>
<dbReference type="OrthoDB" id="5355259at2"/>
<organism evidence="1 2">
    <name type="scientific">Campylobacter geochelonis</name>
    <dbReference type="NCBI Taxonomy" id="1780362"/>
    <lineage>
        <taxon>Bacteria</taxon>
        <taxon>Pseudomonadati</taxon>
        <taxon>Campylobacterota</taxon>
        <taxon>Epsilonproteobacteria</taxon>
        <taxon>Campylobacterales</taxon>
        <taxon>Campylobacteraceae</taxon>
        <taxon>Campylobacter</taxon>
    </lineage>
</organism>
<sequence length="130" mass="14857">MKKVFKFLAILIILLVAKLLYNEYKLNQTSHFTITSDTNVSAIPGLSKYVTQEEVDEFGFSYSDIHCDKETNSTLIPLRNALQEKDTYKVINFLKEHNLSADIKMVDGKTPIMYSSHTPVTIQSYLITMT</sequence>
<keyword evidence="2" id="KW-1185">Reference proteome</keyword>
<proteinExistence type="predicted"/>
<dbReference type="Proteomes" id="UP000069632">
    <property type="component" value="Unassembled WGS sequence"/>
</dbReference>
<name>A0A128EK86_9BACT</name>
<evidence type="ECO:0000313" key="2">
    <source>
        <dbReference type="Proteomes" id="UP000069632"/>
    </source>
</evidence>
<accession>A0A128EK86</accession>
<evidence type="ECO:0000313" key="1">
    <source>
        <dbReference type="EMBL" id="CZE49329.1"/>
    </source>
</evidence>
<dbReference type="EMBL" id="FIZP01000018">
    <property type="protein sequence ID" value="CZE49329.1"/>
    <property type="molecule type" value="Genomic_DNA"/>
</dbReference>